<dbReference type="InterPro" id="IPR050734">
    <property type="entry name" value="PIH1/Kintoun_subfamily"/>
</dbReference>
<dbReference type="InterPro" id="IPR012981">
    <property type="entry name" value="PIH1_N"/>
</dbReference>
<feature type="compositionally biased region" description="Low complexity" evidence="2">
    <location>
        <begin position="262"/>
        <end position="274"/>
    </location>
</feature>
<evidence type="ECO:0000259" key="3">
    <source>
        <dbReference type="Pfam" id="PF08190"/>
    </source>
</evidence>
<dbReference type="GO" id="GO:0097255">
    <property type="term" value="C:R2TP complex"/>
    <property type="evidence" value="ECO:0007669"/>
    <property type="project" value="TreeGrafter"/>
</dbReference>
<proteinExistence type="inferred from homology"/>
<dbReference type="PANTHER" id="PTHR22997">
    <property type="entry name" value="PIH1 DOMAIN-CONTAINING PROTEIN 1"/>
    <property type="match status" value="1"/>
</dbReference>
<dbReference type="Pfam" id="PF08190">
    <property type="entry name" value="PIH1"/>
    <property type="match status" value="1"/>
</dbReference>
<dbReference type="GO" id="GO:0006364">
    <property type="term" value="P:rRNA processing"/>
    <property type="evidence" value="ECO:0007669"/>
    <property type="project" value="TreeGrafter"/>
</dbReference>
<gene>
    <name evidence="4" type="ORF">CVT26_010056</name>
</gene>
<dbReference type="GO" id="GO:1990904">
    <property type="term" value="C:ribonucleoprotein complex"/>
    <property type="evidence" value="ECO:0007669"/>
    <property type="project" value="TreeGrafter"/>
</dbReference>
<dbReference type="STRING" id="231916.A0A409VWL6"/>
<feature type="domain" description="PIH1 N-terminal" evidence="3">
    <location>
        <begin position="54"/>
        <end position="178"/>
    </location>
</feature>
<protein>
    <recommendedName>
        <fullName evidence="3">PIH1 N-terminal domain-containing protein</fullName>
    </recommendedName>
</protein>
<evidence type="ECO:0000256" key="2">
    <source>
        <dbReference type="SAM" id="MobiDB-lite"/>
    </source>
</evidence>
<evidence type="ECO:0000256" key="1">
    <source>
        <dbReference type="ARBA" id="ARBA00008511"/>
    </source>
</evidence>
<feature type="region of interest" description="Disordered" evidence="2">
    <location>
        <begin position="185"/>
        <end position="208"/>
    </location>
</feature>
<feature type="region of interest" description="Disordered" evidence="2">
    <location>
        <begin position="220"/>
        <end position="274"/>
    </location>
</feature>
<evidence type="ECO:0000313" key="4">
    <source>
        <dbReference type="EMBL" id="PPQ70628.1"/>
    </source>
</evidence>
<reference evidence="4 5" key="1">
    <citation type="journal article" date="2018" name="Evol. Lett.">
        <title>Horizontal gene cluster transfer increased hallucinogenic mushroom diversity.</title>
        <authorList>
            <person name="Reynolds H.T."/>
            <person name="Vijayakumar V."/>
            <person name="Gluck-Thaler E."/>
            <person name="Korotkin H.B."/>
            <person name="Matheny P.B."/>
            <person name="Slot J.C."/>
        </authorList>
    </citation>
    <scope>NUCLEOTIDE SEQUENCE [LARGE SCALE GENOMIC DNA]</scope>
    <source>
        <strain evidence="4 5">SRW20</strain>
    </source>
</reference>
<feature type="compositionally biased region" description="Low complexity" evidence="2">
    <location>
        <begin position="227"/>
        <end position="245"/>
    </location>
</feature>
<feature type="compositionally biased region" description="Polar residues" evidence="2">
    <location>
        <begin position="192"/>
        <end position="208"/>
    </location>
</feature>
<evidence type="ECO:0000313" key="5">
    <source>
        <dbReference type="Proteomes" id="UP000284706"/>
    </source>
</evidence>
<accession>A0A409VWL6</accession>
<dbReference type="PANTHER" id="PTHR22997:SF0">
    <property type="entry name" value="PIH1 DOMAIN-CONTAINING PROTEIN 1"/>
    <property type="match status" value="1"/>
</dbReference>
<sequence length="411" mass="43901">MSSSSAAHVRIDLAPKPGFCIKSTTLAPAVLPPPPPSGPKNANLLEPTAPIPVPKGQKVFVNIAWDANVPPPPEGSEDAIQRAMQGEEVDEGNPAGWYVPVIVSNARQDKDKAGNPSLVFDCIFNASLKSRTLRDPEFKIFLIELSLQRIEAQTGLTLSRNIGTPNILSKGKLLPRTVSLPASMVPALTGAPSPSGSSNNKDANQSNGKKPLIEELSTSVTQAKDGSVPTSTSASSIAPSNTTTTRKADSSLPGLRGILKKSPGAASPAGTPSAAAATLTPAQLAELERTPLEWSWKKEDSGRLRIDVRVPGLALEHVQNSTLDIEPRRFLLTVPKRPTLDIDLALSDAEIAARVGGVYAQLPKPLSDEERHNRKQEETTRVLQLKRQRDFDVDGAEAEWKIGSDTVTIFL</sequence>
<dbReference type="Proteomes" id="UP000284706">
    <property type="component" value="Unassembled WGS sequence"/>
</dbReference>
<dbReference type="OrthoDB" id="5135119at2759"/>
<dbReference type="AlphaFoldDB" id="A0A409VWL6"/>
<organism evidence="4 5">
    <name type="scientific">Gymnopilus dilepis</name>
    <dbReference type="NCBI Taxonomy" id="231916"/>
    <lineage>
        <taxon>Eukaryota</taxon>
        <taxon>Fungi</taxon>
        <taxon>Dikarya</taxon>
        <taxon>Basidiomycota</taxon>
        <taxon>Agaricomycotina</taxon>
        <taxon>Agaricomycetes</taxon>
        <taxon>Agaricomycetidae</taxon>
        <taxon>Agaricales</taxon>
        <taxon>Agaricineae</taxon>
        <taxon>Hymenogastraceae</taxon>
        <taxon>Gymnopilus</taxon>
    </lineage>
</organism>
<dbReference type="GO" id="GO:0005737">
    <property type="term" value="C:cytoplasm"/>
    <property type="evidence" value="ECO:0007669"/>
    <property type="project" value="TreeGrafter"/>
</dbReference>
<dbReference type="GO" id="GO:0000492">
    <property type="term" value="P:box C/D snoRNP assembly"/>
    <property type="evidence" value="ECO:0007669"/>
    <property type="project" value="TreeGrafter"/>
</dbReference>
<dbReference type="InParanoid" id="A0A409VWL6"/>
<dbReference type="EMBL" id="NHYE01005534">
    <property type="protein sequence ID" value="PPQ70628.1"/>
    <property type="molecule type" value="Genomic_DNA"/>
</dbReference>
<comment type="caution">
    <text evidence="4">The sequence shown here is derived from an EMBL/GenBank/DDBJ whole genome shotgun (WGS) entry which is preliminary data.</text>
</comment>
<keyword evidence="5" id="KW-1185">Reference proteome</keyword>
<comment type="similarity">
    <text evidence="1">Belongs to the PIH1 family.</text>
</comment>
<name>A0A409VWL6_9AGAR</name>